<evidence type="ECO:0000256" key="2">
    <source>
        <dbReference type="ARBA" id="ARBA00022741"/>
    </source>
</evidence>
<dbReference type="Pfam" id="PF13732">
    <property type="entry name" value="DrrA1-3_C"/>
    <property type="match status" value="1"/>
</dbReference>
<protein>
    <recommendedName>
        <fullName evidence="4">Daunorubicin resistance ATP-binding protein DrrA1/2-like C-terminal domain-containing protein</fullName>
    </recommendedName>
</protein>
<keyword evidence="1" id="KW-0813">Transport</keyword>
<evidence type="ECO:0000256" key="3">
    <source>
        <dbReference type="ARBA" id="ARBA00022840"/>
    </source>
</evidence>
<proteinExistence type="predicted"/>
<evidence type="ECO:0000256" key="1">
    <source>
        <dbReference type="ARBA" id="ARBA00022448"/>
    </source>
</evidence>
<name>X1EI28_9ZZZZ</name>
<evidence type="ECO:0000259" key="4">
    <source>
        <dbReference type="Pfam" id="PF13732"/>
    </source>
</evidence>
<gene>
    <name evidence="5" type="ORF">S03H2_08837</name>
</gene>
<accession>X1EI28</accession>
<comment type="caution">
    <text evidence="5">The sequence shown here is derived from an EMBL/GenBank/DDBJ whole genome shotgun (WGS) entry which is preliminary data.</text>
</comment>
<sequence>GIVNKGRIIKIGSPDELQSEFHIGNIIEIVYIKGGNPCPNLEDIEGIERIETGASNNQFAHLKVNADIDDTINSILRTITEHKSKMRNFRILTPSLEDVYLKYIEGDVR</sequence>
<feature type="domain" description="Daunorubicin resistance ATP-binding protein DrrA1/2-like C-terminal" evidence="4">
    <location>
        <begin position="12"/>
        <end position="103"/>
    </location>
</feature>
<dbReference type="InterPro" id="IPR025302">
    <property type="entry name" value="DrrA1/2-like_C"/>
</dbReference>
<dbReference type="AlphaFoldDB" id="X1EI28"/>
<evidence type="ECO:0000313" key="5">
    <source>
        <dbReference type="EMBL" id="GAH19995.1"/>
    </source>
</evidence>
<feature type="non-terminal residue" evidence="5">
    <location>
        <position position="1"/>
    </location>
</feature>
<keyword evidence="3" id="KW-0067">ATP-binding</keyword>
<dbReference type="GO" id="GO:0005524">
    <property type="term" value="F:ATP binding"/>
    <property type="evidence" value="ECO:0007669"/>
    <property type="project" value="UniProtKB-KW"/>
</dbReference>
<reference evidence="5" key="1">
    <citation type="journal article" date="2014" name="Front. Microbiol.">
        <title>High frequency of phylogenetically diverse reductive dehalogenase-homologous genes in deep subseafloor sedimentary metagenomes.</title>
        <authorList>
            <person name="Kawai M."/>
            <person name="Futagami T."/>
            <person name="Toyoda A."/>
            <person name="Takaki Y."/>
            <person name="Nishi S."/>
            <person name="Hori S."/>
            <person name="Arai W."/>
            <person name="Tsubouchi T."/>
            <person name="Morono Y."/>
            <person name="Uchiyama I."/>
            <person name="Ito T."/>
            <person name="Fujiyama A."/>
            <person name="Inagaki F."/>
            <person name="Takami H."/>
        </authorList>
    </citation>
    <scope>NUCLEOTIDE SEQUENCE</scope>
    <source>
        <strain evidence="5">Expedition CK06-06</strain>
    </source>
</reference>
<keyword evidence="2" id="KW-0547">Nucleotide-binding</keyword>
<organism evidence="5">
    <name type="scientific">marine sediment metagenome</name>
    <dbReference type="NCBI Taxonomy" id="412755"/>
    <lineage>
        <taxon>unclassified sequences</taxon>
        <taxon>metagenomes</taxon>
        <taxon>ecological metagenomes</taxon>
    </lineage>
</organism>
<dbReference type="EMBL" id="BARU01004373">
    <property type="protein sequence ID" value="GAH19995.1"/>
    <property type="molecule type" value="Genomic_DNA"/>
</dbReference>